<reference evidence="3" key="1">
    <citation type="submission" date="2017-01" db="EMBL/GenBank/DDBJ databases">
        <title>Comparative genomics of anhydrobiosis in the tardigrade Hypsibius dujardini.</title>
        <authorList>
            <person name="Yoshida Y."/>
            <person name="Koutsovoulos G."/>
            <person name="Laetsch D."/>
            <person name="Stevens L."/>
            <person name="Kumar S."/>
            <person name="Horikawa D."/>
            <person name="Ishino K."/>
            <person name="Komine S."/>
            <person name="Tomita M."/>
            <person name="Blaxter M."/>
            <person name="Arakawa K."/>
        </authorList>
    </citation>
    <scope>NUCLEOTIDE SEQUENCE [LARGE SCALE GENOMIC DNA]</scope>
    <source>
        <strain evidence="3">Z151</strain>
    </source>
</reference>
<keyword evidence="1" id="KW-0732">Signal</keyword>
<evidence type="ECO:0000256" key="1">
    <source>
        <dbReference type="SAM" id="SignalP"/>
    </source>
</evidence>
<dbReference type="AlphaFoldDB" id="A0A9X6ND60"/>
<keyword evidence="3" id="KW-1185">Reference proteome</keyword>
<protein>
    <recommendedName>
        <fullName evidence="4">Secreted protein</fullName>
    </recommendedName>
</protein>
<gene>
    <name evidence="2" type="ORF">BV898_14982</name>
</gene>
<dbReference type="EMBL" id="MTYJ01000193">
    <property type="protein sequence ID" value="OWA50468.1"/>
    <property type="molecule type" value="Genomic_DNA"/>
</dbReference>
<name>A0A9X6ND60_HYPEX</name>
<dbReference type="Proteomes" id="UP000192578">
    <property type="component" value="Unassembled WGS sequence"/>
</dbReference>
<evidence type="ECO:0000313" key="3">
    <source>
        <dbReference type="Proteomes" id="UP000192578"/>
    </source>
</evidence>
<sequence length="122" mass="13740">MRCVLTSLFLLILNNIDPRLQFRCRASDSHLQSRDDGGTCSKGCQIDPCDVNRFGGKLSSVPSADLSPFLQEHVQFRMLLVSECGSWRKGCLRLGLDLYNSARQVFKLTRRFNLLTINAGKC</sequence>
<feature type="signal peptide" evidence="1">
    <location>
        <begin position="1"/>
        <end position="18"/>
    </location>
</feature>
<organism evidence="2 3">
    <name type="scientific">Hypsibius exemplaris</name>
    <name type="common">Freshwater tardigrade</name>
    <dbReference type="NCBI Taxonomy" id="2072580"/>
    <lineage>
        <taxon>Eukaryota</taxon>
        <taxon>Metazoa</taxon>
        <taxon>Ecdysozoa</taxon>
        <taxon>Tardigrada</taxon>
        <taxon>Eutardigrada</taxon>
        <taxon>Parachela</taxon>
        <taxon>Hypsibioidea</taxon>
        <taxon>Hypsibiidae</taxon>
        <taxon>Hypsibius</taxon>
    </lineage>
</organism>
<proteinExistence type="predicted"/>
<evidence type="ECO:0000313" key="2">
    <source>
        <dbReference type="EMBL" id="OWA50468.1"/>
    </source>
</evidence>
<accession>A0A9X6ND60</accession>
<feature type="chain" id="PRO_5040767640" description="Secreted protein" evidence="1">
    <location>
        <begin position="19"/>
        <end position="122"/>
    </location>
</feature>
<evidence type="ECO:0008006" key="4">
    <source>
        <dbReference type="Google" id="ProtNLM"/>
    </source>
</evidence>
<comment type="caution">
    <text evidence="2">The sequence shown here is derived from an EMBL/GenBank/DDBJ whole genome shotgun (WGS) entry which is preliminary data.</text>
</comment>